<dbReference type="AlphaFoldDB" id="A0A4R2L2B2"/>
<sequence>MKNGNKENKNTMQEEIMKAVENNKKQNAKLVPYDPKKIKSKNDNNDNNIWGRLKNISAYAAYGARTFLKGVVSYKTFDKTQEINWIKDVIIEDAKDLIGELTKKNTMLSVKNSKRNKAPEKSINNKIKSNNQRNIREQNKINVSKNRMSKLDADKQKIANEISDSEGGLWSQFSRVGSKLSDPKEWKMAFNSKIDSLLGKSLLKEASGMEKIDSLKDVGIAAGKIGNKVKMGASTMKQTLTSGKVFSMTKNALKHPIEATKALGKLTLKPLKLLTQFLGPINTLANADTVIRDTSNFKKLLAGADIVGDFTPLSPITSLANTVLPAIYDGLDSKKQQKLDKFAGYITDPVGKMGEMAGKIFSATPNNNNRKLPNSRKTKSTYTRTRDPRLRNTTVTNLYSRNSVNMPKAKNSITPSQSKVDSTKIIGPRIDNSIKNQNKYNININGINKSTTEIINDLIPRLQESMSNQPAYA</sequence>
<protein>
    <submittedName>
        <fullName evidence="2">Uncharacterized protein</fullName>
    </submittedName>
</protein>
<dbReference type="OrthoDB" id="9817476at2"/>
<keyword evidence="3" id="KW-1185">Reference proteome</keyword>
<evidence type="ECO:0000256" key="1">
    <source>
        <dbReference type="SAM" id="MobiDB-lite"/>
    </source>
</evidence>
<accession>A0A4R2L2B2</accession>
<gene>
    <name evidence="2" type="ORF">EV214_105118</name>
</gene>
<name>A0A4R2L2B2_9FIRM</name>
<feature type="region of interest" description="Disordered" evidence="1">
    <location>
        <begin position="363"/>
        <end position="384"/>
    </location>
</feature>
<organism evidence="2 3">
    <name type="scientific">Marinisporobacter balticus</name>
    <dbReference type="NCBI Taxonomy" id="2018667"/>
    <lineage>
        <taxon>Bacteria</taxon>
        <taxon>Bacillati</taxon>
        <taxon>Bacillota</taxon>
        <taxon>Clostridia</taxon>
        <taxon>Peptostreptococcales</taxon>
        <taxon>Thermotaleaceae</taxon>
        <taxon>Marinisporobacter</taxon>
    </lineage>
</organism>
<proteinExistence type="predicted"/>
<feature type="compositionally biased region" description="Polar residues" evidence="1">
    <location>
        <begin position="363"/>
        <end position="372"/>
    </location>
</feature>
<evidence type="ECO:0000313" key="2">
    <source>
        <dbReference type="EMBL" id="TCO78019.1"/>
    </source>
</evidence>
<reference evidence="2 3" key="1">
    <citation type="submission" date="2019-03" db="EMBL/GenBank/DDBJ databases">
        <title>Genomic Encyclopedia of Type Strains, Phase IV (KMG-IV): sequencing the most valuable type-strain genomes for metagenomic binning, comparative biology and taxonomic classification.</title>
        <authorList>
            <person name="Goeker M."/>
        </authorList>
    </citation>
    <scope>NUCLEOTIDE SEQUENCE [LARGE SCALE GENOMIC DNA]</scope>
    <source>
        <strain evidence="2 3">DSM 102940</strain>
    </source>
</reference>
<dbReference type="Proteomes" id="UP000294919">
    <property type="component" value="Unassembled WGS sequence"/>
</dbReference>
<comment type="caution">
    <text evidence="2">The sequence shown here is derived from an EMBL/GenBank/DDBJ whole genome shotgun (WGS) entry which is preliminary data.</text>
</comment>
<evidence type="ECO:0000313" key="3">
    <source>
        <dbReference type="Proteomes" id="UP000294919"/>
    </source>
</evidence>
<dbReference type="EMBL" id="SLWV01000005">
    <property type="protein sequence ID" value="TCO78019.1"/>
    <property type="molecule type" value="Genomic_DNA"/>
</dbReference>
<dbReference type="RefSeq" id="WP_132243682.1">
    <property type="nucleotide sequence ID" value="NZ_SLWV01000005.1"/>
</dbReference>